<protein>
    <submittedName>
        <fullName evidence="5">ATP-cone domain protein</fullName>
    </submittedName>
</protein>
<gene>
    <name evidence="5" type="ordered locus">Marky_1499</name>
</gene>
<reference evidence="5 6" key="1">
    <citation type="journal article" date="2012" name="Stand. Genomic Sci.">
        <title>Complete genome sequence of the aerobic, heterotroph Marinithermus hydrothermalis type strain (T1(T)) from a deep-sea hydrothermal vent chimney.</title>
        <authorList>
            <person name="Copeland A."/>
            <person name="Gu W."/>
            <person name="Yasawong M."/>
            <person name="Lapidus A."/>
            <person name="Lucas S."/>
            <person name="Deshpande S."/>
            <person name="Pagani I."/>
            <person name="Tapia R."/>
            <person name="Cheng J.F."/>
            <person name="Goodwin L.A."/>
            <person name="Pitluck S."/>
            <person name="Liolios K."/>
            <person name="Ivanova N."/>
            <person name="Mavromatis K."/>
            <person name="Mikhailova N."/>
            <person name="Pati A."/>
            <person name="Chen A."/>
            <person name="Palaniappan K."/>
            <person name="Land M."/>
            <person name="Pan C."/>
            <person name="Brambilla E.M."/>
            <person name="Rohde M."/>
            <person name="Tindall B.J."/>
            <person name="Sikorski J."/>
            <person name="Goker M."/>
            <person name="Detter J.C."/>
            <person name="Bristow J."/>
            <person name="Eisen J.A."/>
            <person name="Markowitz V."/>
            <person name="Hugenholtz P."/>
            <person name="Kyrpides N.C."/>
            <person name="Klenk H.P."/>
            <person name="Woyke T."/>
        </authorList>
    </citation>
    <scope>NUCLEOTIDE SEQUENCE [LARGE SCALE GENOMIC DNA]</scope>
    <source>
        <strain evidence="6">DSM 14884 / JCM 11576 / T1</strain>
    </source>
</reference>
<keyword evidence="6" id="KW-1185">Reference proteome</keyword>
<dbReference type="eggNOG" id="COG2074">
    <property type="taxonomic scope" value="Bacteria"/>
</dbReference>
<dbReference type="PROSITE" id="PS51161">
    <property type="entry name" value="ATP_CONE"/>
    <property type="match status" value="2"/>
</dbReference>
<dbReference type="Pfam" id="PF03477">
    <property type="entry name" value="ATP-cone"/>
    <property type="match status" value="2"/>
</dbReference>
<evidence type="ECO:0000256" key="2">
    <source>
        <dbReference type="ARBA" id="ARBA00022840"/>
    </source>
</evidence>
<organism evidence="5 6">
    <name type="scientific">Marinithermus hydrothermalis (strain DSM 14884 / JCM 11576 / T1)</name>
    <dbReference type="NCBI Taxonomy" id="869210"/>
    <lineage>
        <taxon>Bacteria</taxon>
        <taxon>Thermotogati</taxon>
        <taxon>Deinococcota</taxon>
        <taxon>Deinococci</taxon>
        <taxon>Thermales</taxon>
        <taxon>Thermaceae</taxon>
        <taxon>Marinithermus</taxon>
    </lineage>
</organism>
<dbReference type="PANTHER" id="PTHR33477:SF3">
    <property type="entry name" value="P-LOOP NTPASE DOMAIN-CONTAINING PROTEIN LPA1 HOMOLOG 1"/>
    <property type="match status" value="1"/>
</dbReference>
<dbReference type="RefSeq" id="WP_013704281.1">
    <property type="nucleotide sequence ID" value="NC_015387.1"/>
</dbReference>
<dbReference type="HOGENOM" id="CLU_606637_0_0_0"/>
<keyword evidence="1 3" id="KW-0547">Nucleotide-binding</keyword>
<dbReference type="SUPFAM" id="SSF52540">
    <property type="entry name" value="P-loop containing nucleoside triphosphate hydrolases"/>
    <property type="match status" value="1"/>
</dbReference>
<dbReference type="STRING" id="869210.Marky_1499"/>
<evidence type="ECO:0000313" key="6">
    <source>
        <dbReference type="Proteomes" id="UP000007030"/>
    </source>
</evidence>
<dbReference type="Proteomes" id="UP000007030">
    <property type="component" value="Chromosome"/>
</dbReference>
<dbReference type="PANTHER" id="PTHR33477">
    <property type="entry name" value="P-LOOP NTPASE DOMAIN-CONTAINING PROTEIN LPA1 HOMOLOG 1"/>
    <property type="match status" value="1"/>
</dbReference>
<dbReference type="KEGG" id="mhd:Marky_1499"/>
<dbReference type="InterPro" id="IPR005144">
    <property type="entry name" value="ATP-cone_dom"/>
</dbReference>
<sequence>MREIYVVTPRGYRWPFSKGLIIESLINAGLGVEAANAVAHTLEERLKQRRKAEITTGALKRMLLQEVRRTGNAQIAKRLARQTQSFEEILVRDEQGVRPFSKGLLVRSLEEAGFALREAYELAKAVEQRLRRAGVRSLTGEELEAVVGDEVARRYGAAARERYRERLALAGEVFVAEPGGEPRMPFSKGILAQSIMSVGLGPEQAYRIAREVERSLVESGRVVIDRNALRERVAEILQEEAGEEVATRYLMLRAVRRLERPVHILIGGVSGVGKSVLASALAYRLGITRMISTDAVREILRATVPQPLVPTLHTSTFDAWCALAGVESAKEASPSDEQVLQGFRDQVSRVAVGIRAIQERSAREHTSLVIEGVHVVPGFLAHPAQAEVIQVPMLVVVEDEEVHRGRFKLRDTETQGRRSVERYLKHFHWIRLIQDYLLELAVTANIPVIPGENLDKAIEKCIEVITDKFQEVYRIGELGGAR</sequence>
<dbReference type="AlphaFoldDB" id="F2NPF3"/>
<evidence type="ECO:0000313" key="5">
    <source>
        <dbReference type="EMBL" id="AEB12234.1"/>
    </source>
</evidence>
<dbReference type="Gene3D" id="3.40.50.300">
    <property type="entry name" value="P-loop containing nucleotide triphosphate hydrolases"/>
    <property type="match status" value="1"/>
</dbReference>
<evidence type="ECO:0000259" key="4">
    <source>
        <dbReference type="PROSITE" id="PS51161"/>
    </source>
</evidence>
<proteinExistence type="predicted"/>
<keyword evidence="2 3" id="KW-0067">ATP-binding</keyword>
<accession>F2NPF3</accession>
<dbReference type="InterPro" id="IPR027417">
    <property type="entry name" value="P-loop_NTPase"/>
</dbReference>
<dbReference type="GO" id="GO:0005524">
    <property type="term" value="F:ATP binding"/>
    <property type="evidence" value="ECO:0007669"/>
    <property type="project" value="UniProtKB-UniRule"/>
</dbReference>
<dbReference type="EMBL" id="CP002630">
    <property type="protein sequence ID" value="AEB12234.1"/>
    <property type="molecule type" value="Genomic_DNA"/>
</dbReference>
<dbReference type="NCBIfam" id="NF008994">
    <property type="entry name" value="PRK12337.1"/>
    <property type="match status" value="1"/>
</dbReference>
<evidence type="ECO:0000256" key="3">
    <source>
        <dbReference type="PROSITE-ProRule" id="PRU00492"/>
    </source>
</evidence>
<feature type="domain" description="ATP-cone" evidence="4">
    <location>
        <begin position="4"/>
        <end position="91"/>
    </location>
</feature>
<evidence type="ECO:0000256" key="1">
    <source>
        <dbReference type="ARBA" id="ARBA00022741"/>
    </source>
</evidence>
<feature type="domain" description="ATP-cone" evidence="4">
    <location>
        <begin position="173"/>
        <end position="260"/>
    </location>
</feature>
<dbReference type="OrthoDB" id="23928at2"/>
<name>F2NPF3_MARHT</name>